<protein>
    <submittedName>
        <fullName evidence="1">Uncharacterized protein</fullName>
    </submittedName>
</protein>
<dbReference type="Proteomes" id="UP000016936">
    <property type="component" value="Unassembled WGS sequence"/>
</dbReference>
<keyword evidence="3" id="KW-1185">Reference proteome</keyword>
<gene>
    <name evidence="2" type="ORF">COCHEDRAFT_1211612</name>
    <name evidence="1" type="ORF">COCHEDRAFT_1211930</name>
</gene>
<reference evidence="1" key="2">
    <citation type="submission" date="2012-06" db="EMBL/GenBank/DDBJ databases">
        <title>Comparative genome structure, secondary metabolite and effector coding capacity across Cochliobolus pathogens.</title>
        <authorList>
            <consortium name="US DOE Joint Genome Institute (JGI-PGF)"/>
            <person name="Condon B.J."/>
            <person name="Leng Y."/>
            <person name="Wu D."/>
            <person name="Bushley K.E."/>
            <person name="Ohm R.A."/>
            <person name="Otillar R."/>
            <person name="Martin J."/>
            <person name="Schackwitz W."/>
            <person name="Grimwood J."/>
            <person name="MohdZainudin N."/>
            <person name="Xue C."/>
            <person name="Wang R."/>
            <person name="Dhillon B."/>
            <person name="Tu Z.J."/>
            <person name="Steffenson B.J."/>
            <person name="Salamov A."/>
            <person name="Sun H."/>
            <person name="Lowry S."/>
            <person name="LaButti K."/>
            <person name="Han J."/>
            <person name="Copeland A."/>
            <person name="Lindquist E."/>
            <person name="Lucas S."/>
            <person name="Barry K."/>
            <person name="Schmutz J."/>
            <person name="Baker S."/>
            <person name="Grigoriev I.V."/>
            <person name="Zhong S."/>
            <person name="Turgeon B.G."/>
        </authorList>
    </citation>
    <scope>NUCLEOTIDE SEQUENCE</scope>
    <source>
        <strain evidence="1">C5</strain>
    </source>
</reference>
<reference evidence="1 3" key="1">
    <citation type="journal article" date="2012" name="PLoS Pathog.">
        <title>Diverse lifestyles and strategies of plant pathogenesis encoded in the genomes of eighteen Dothideomycetes fungi.</title>
        <authorList>
            <person name="Ohm R.A."/>
            <person name="Feau N."/>
            <person name="Henrissat B."/>
            <person name="Schoch C.L."/>
            <person name="Horwitz B.A."/>
            <person name="Barry K.W."/>
            <person name="Condon B.J."/>
            <person name="Copeland A.C."/>
            <person name="Dhillon B."/>
            <person name="Glaser F."/>
            <person name="Hesse C.N."/>
            <person name="Kosti I."/>
            <person name="LaButti K."/>
            <person name="Lindquist E.A."/>
            <person name="Lucas S."/>
            <person name="Salamov A.A."/>
            <person name="Bradshaw R.E."/>
            <person name="Ciuffetti L."/>
            <person name="Hamelin R.C."/>
            <person name="Kema G.H.J."/>
            <person name="Lawrence C."/>
            <person name="Scott J.A."/>
            <person name="Spatafora J.W."/>
            <person name="Turgeon B.G."/>
            <person name="de Wit P.J.G.M."/>
            <person name="Zhong S."/>
            <person name="Goodwin S.B."/>
            <person name="Grigoriev I.V."/>
        </authorList>
    </citation>
    <scope>NUCLEOTIDE SEQUENCE [LARGE SCALE GENOMIC DNA]</scope>
    <source>
        <strain evidence="1">C5</strain>
        <strain evidence="3">C5 / ATCC 48332 / race O</strain>
    </source>
</reference>
<dbReference type="EMBL" id="KB445572">
    <property type="protein sequence ID" value="EMD94183.1"/>
    <property type="molecule type" value="Genomic_DNA"/>
</dbReference>
<accession>M2T6G8</accession>
<reference evidence="3" key="3">
    <citation type="journal article" date="2013" name="PLoS Genet.">
        <title>Comparative genome structure, secondary metabolite, and effector coding capacity across Cochliobolus pathogens.</title>
        <authorList>
            <person name="Condon B.J."/>
            <person name="Leng Y."/>
            <person name="Wu D."/>
            <person name="Bushley K.E."/>
            <person name="Ohm R.A."/>
            <person name="Otillar R."/>
            <person name="Martin J."/>
            <person name="Schackwitz W."/>
            <person name="Grimwood J."/>
            <person name="MohdZainudin N."/>
            <person name="Xue C."/>
            <person name="Wang R."/>
            <person name="Manning V.A."/>
            <person name="Dhillon B."/>
            <person name="Tu Z.J."/>
            <person name="Steffenson B.J."/>
            <person name="Salamov A."/>
            <person name="Sun H."/>
            <person name="Lowry S."/>
            <person name="LaButti K."/>
            <person name="Han J."/>
            <person name="Copeland A."/>
            <person name="Lindquist E."/>
            <person name="Barry K."/>
            <person name="Schmutz J."/>
            <person name="Baker S.E."/>
            <person name="Ciuffetti L.M."/>
            <person name="Grigoriev I.V."/>
            <person name="Zhong S."/>
            <person name="Turgeon B.G."/>
        </authorList>
    </citation>
    <scope>NUCLEOTIDE SEQUENCE [LARGE SCALE GENOMIC DNA]</scope>
    <source>
        <strain evidence="3">C5 / ATCC 48332 / race O</strain>
    </source>
</reference>
<organism evidence="1 3">
    <name type="scientific">Cochliobolus heterostrophus (strain C5 / ATCC 48332 / race O)</name>
    <name type="common">Southern corn leaf blight fungus</name>
    <name type="synonym">Bipolaris maydis</name>
    <dbReference type="NCBI Taxonomy" id="701091"/>
    <lineage>
        <taxon>Eukaryota</taxon>
        <taxon>Fungi</taxon>
        <taxon>Dikarya</taxon>
        <taxon>Ascomycota</taxon>
        <taxon>Pezizomycotina</taxon>
        <taxon>Dothideomycetes</taxon>
        <taxon>Pleosporomycetidae</taxon>
        <taxon>Pleosporales</taxon>
        <taxon>Pleosporineae</taxon>
        <taxon>Pleosporaceae</taxon>
        <taxon>Bipolaris</taxon>
    </lineage>
</organism>
<evidence type="ECO:0000313" key="2">
    <source>
        <dbReference type="EMBL" id="EMD94183.1"/>
    </source>
</evidence>
<proteinExistence type="predicted"/>
<sequence length="103" mass="11158">MFTKCLPVDRTDVTLVAGGPSALWSALDVQSLHLAIAPTHPFHNLTKYVPLADAILHNSTKVIWFQNYEFSTLRNGPLMQISKHPAGSGRTSHGILVAVPSAI</sequence>
<dbReference type="HOGENOM" id="CLU_2263489_0_0_1"/>
<dbReference type="EMBL" id="KB445573">
    <property type="protein sequence ID" value="EMD93190.1"/>
    <property type="molecule type" value="Genomic_DNA"/>
</dbReference>
<evidence type="ECO:0000313" key="1">
    <source>
        <dbReference type="EMBL" id="EMD93190.1"/>
    </source>
</evidence>
<dbReference type="AlphaFoldDB" id="M2T6G8"/>
<evidence type="ECO:0000313" key="3">
    <source>
        <dbReference type="Proteomes" id="UP000016936"/>
    </source>
</evidence>
<name>M2T6G8_COCH5</name>